<proteinExistence type="predicted"/>
<dbReference type="Proteomes" id="UP000324222">
    <property type="component" value="Unassembled WGS sequence"/>
</dbReference>
<gene>
    <name evidence="1" type="ORF">E2C01_058141</name>
</gene>
<dbReference type="AlphaFoldDB" id="A0A5B7GUT2"/>
<sequence>MYLNEAVWQRRPCCTVINAACGVMACASPFVEVERGKSQRSVRQSYRPARLLSSPRSTNYTTPIIHDRLESIALTYHRLY</sequence>
<dbReference type="EMBL" id="VSRR010021565">
    <property type="protein sequence ID" value="MPC64031.1"/>
    <property type="molecule type" value="Genomic_DNA"/>
</dbReference>
<name>A0A5B7GUT2_PORTR</name>
<keyword evidence="2" id="KW-1185">Reference proteome</keyword>
<evidence type="ECO:0000313" key="2">
    <source>
        <dbReference type="Proteomes" id="UP000324222"/>
    </source>
</evidence>
<protein>
    <submittedName>
        <fullName evidence="1">Uncharacterized protein</fullName>
    </submittedName>
</protein>
<evidence type="ECO:0000313" key="1">
    <source>
        <dbReference type="EMBL" id="MPC64031.1"/>
    </source>
</evidence>
<accession>A0A5B7GUT2</accession>
<comment type="caution">
    <text evidence="1">The sequence shown here is derived from an EMBL/GenBank/DDBJ whole genome shotgun (WGS) entry which is preliminary data.</text>
</comment>
<reference evidence="1 2" key="1">
    <citation type="submission" date="2019-05" db="EMBL/GenBank/DDBJ databases">
        <title>Another draft genome of Portunus trituberculatus and its Hox gene families provides insights of decapod evolution.</title>
        <authorList>
            <person name="Jeong J.-H."/>
            <person name="Song I."/>
            <person name="Kim S."/>
            <person name="Choi T."/>
            <person name="Kim D."/>
            <person name="Ryu S."/>
            <person name="Kim W."/>
        </authorList>
    </citation>
    <scope>NUCLEOTIDE SEQUENCE [LARGE SCALE GENOMIC DNA]</scope>
    <source>
        <tissue evidence="1">Muscle</tissue>
    </source>
</reference>
<organism evidence="1 2">
    <name type="scientific">Portunus trituberculatus</name>
    <name type="common">Swimming crab</name>
    <name type="synonym">Neptunus trituberculatus</name>
    <dbReference type="NCBI Taxonomy" id="210409"/>
    <lineage>
        <taxon>Eukaryota</taxon>
        <taxon>Metazoa</taxon>
        <taxon>Ecdysozoa</taxon>
        <taxon>Arthropoda</taxon>
        <taxon>Crustacea</taxon>
        <taxon>Multicrustacea</taxon>
        <taxon>Malacostraca</taxon>
        <taxon>Eumalacostraca</taxon>
        <taxon>Eucarida</taxon>
        <taxon>Decapoda</taxon>
        <taxon>Pleocyemata</taxon>
        <taxon>Brachyura</taxon>
        <taxon>Eubrachyura</taxon>
        <taxon>Portunoidea</taxon>
        <taxon>Portunidae</taxon>
        <taxon>Portuninae</taxon>
        <taxon>Portunus</taxon>
    </lineage>
</organism>